<organism evidence="2 3">
    <name type="scientific">Paraburkholderia dioscoreae</name>
    <dbReference type="NCBI Taxonomy" id="2604047"/>
    <lineage>
        <taxon>Bacteria</taxon>
        <taxon>Pseudomonadati</taxon>
        <taxon>Pseudomonadota</taxon>
        <taxon>Betaproteobacteria</taxon>
        <taxon>Burkholderiales</taxon>
        <taxon>Burkholderiaceae</taxon>
        <taxon>Paraburkholderia</taxon>
    </lineage>
</organism>
<keyword evidence="1" id="KW-0812">Transmembrane</keyword>
<keyword evidence="3" id="KW-1185">Reference proteome</keyword>
<dbReference type="Proteomes" id="UP000325811">
    <property type="component" value="Plasmid pI"/>
</dbReference>
<feature type="transmembrane region" description="Helical" evidence="1">
    <location>
        <begin position="33"/>
        <end position="51"/>
    </location>
</feature>
<sequence length="122" mass="13400">MIDKHALSSAGFCVLIILALMGISTPFDRPLPFALWFACVAIPLFLSIYIAKEDIVALRKHPSRKADRALSLIAYVSYFALLLLAAAIAMLAAHHSPPLGLVFFILVMASFWLSSLLRKITT</sequence>
<evidence type="ECO:0000313" key="3">
    <source>
        <dbReference type="Proteomes" id="UP000325811"/>
    </source>
</evidence>
<keyword evidence="1" id="KW-0472">Membrane</keyword>
<protein>
    <submittedName>
        <fullName evidence="2">Uncharacterized protein</fullName>
    </submittedName>
</protein>
<reference evidence="2 3" key="1">
    <citation type="submission" date="2019-08" db="EMBL/GenBank/DDBJ databases">
        <authorList>
            <person name="Herpell B J."/>
        </authorList>
    </citation>
    <scope>NUCLEOTIDE SEQUENCE [LARGE SCALE GENOMIC DNA]</scope>
    <source>
        <strain evidence="3">Msb3</strain>
        <plasmid evidence="2 3">pI</plasmid>
    </source>
</reference>
<keyword evidence="1" id="KW-1133">Transmembrane helix</keyword>
<accession>A0A5Q4ZKQ9</accession>
<feature type="transmembrane region" description="Helical" evidence="1">
    <location>
        <begin position="99"/>
        <end position="117"/>
    </location>
</feature>
<evidence type="ECO:0000256" key="1">
    <source>
        <dbReference type="SAM" id="Phobius"/>
    </source>
</evidence>
<evidence type="ECO:0000313" key="2">
    <source>
        <dbReference type="EMBL" id="VVD30898.1"/>
    </source>
</evidence>
<geneLocation type="plasmid" evidence="2 3">
    <name>pI</name>
</geneLocation>
<proteinExistence type="predicted"/>
<dbReference type="KEGG" id="pdio:PDMSB3_0062.2"/>
<feature type="transmembrane region" description="Helical" evidence="1">
    <location>
        <begin position="72"/>
        <end position="93"/>
    </location>
</feature>
<dbReference type="EMBL" id="LR699555">
    <property type="protein sequence ID" value="VVD30898.1"/>
    <property type="molecule type" value="Genomic_DNA"/>
</dbReference>
<gene>
    <name evidence="2" type="ORF">PDMSB3_0062</name>
</gene>
<name>A0A5Q4ZKQ9_9BURK</name>
<keyword evidence="2" id="KW-0614">Plasmid</keyword>
<dbReference type="AlphaFoldDB" id="A0A5Q4ZKQ9"/>
<feature type="transmembrane region" description="Helical" evidence="1">
    <location>
        <begin position="7"/>
        <end position="27"/>
    </location>
</feature>